<dbReference type="Pfam" id="PF00512">
    <property type="entry name" value="HisKA"/>
    <property type="match status" value="1"/>
</dbReference>
<dbReference type="InterPro" id="IPR036890">
    <property type="entry name" value="HATPase_C_sf"/>
</dbReference>
<keyword evidence="10" id="KW-0902">Two-component regulatory system</keyword>
<evidence type="ECO:0000256" key="7">
    <source>
        <dbReference type="ARBA" id="ARBA00022741"/>
    </source>
</evidence>
<keyword evidence="8" id="KW-0418">Kinase</keyword>
<keyword evidence="16" id="KW-1185">Reference proteome</keyword>
<sequence>MDNLSVKNMKQKSNFNNNFIANSIQNKILVPMLLLSLIPTFIFGMLFLNNEIASLEEEEVLENLYSDIFFFSMIMISTSILIIVFSHLVAKGIQTPILELKNAFKEFNGGKYDSIIKIKGHDEVSDLTQSFQTFQEYFIANNKIKDFYQKELELKLNELKKTDVLKDEFASMITHELKTPLTPIRGYCEMLKDNDLGKLTPEQLDCIETIDSNAFHLENLIGDILDAQKLDMGHIVFNKSEVEISSFISELTKNIQPLVDSKNIQLIVSRLTECILFTDEQRLRQIFYNLVRNAIDFVPENSGVIELGFKSSGDDQIFYVRDNGLGIPKDKQSNIFKKFYQVDTAQTRKHGGSGLGLVICKGMVEGLGGKIWFDSDHGKGTTFYFSLSKDLPVTSEVKQLNKSTKNIDKFGERK</sequence>
<dbReference type="PRINTS" id="PR00344">
    <property type="entry name" value="BCTRLSENSOR"/>
</dbReference>
<evidence type="ECO:0000256" key="3">
    <source>
        <dbReference type="ARBA" id="ARBA00012438"/>
    </source>
</evidence>
<evidence type="ECO:0000256" key="9">
    <source>
        <dbReference type="ARBA" id="ARBA00022840"/>
    </source>
</evidence>
<dbReference type="AlphaFoldDB" id="A0A7D5M1R9"/>
<dbReference type="EC" id="2.7.13.3" evidence="3"/>
<dbReference type="PROSITE" id="PS50109">
    <property type="entry name" value="HIS_KIN"/>
    <property type="match status" value="1"/>
</dbReference>
<proteinExistence type="predicted"/>
<dbReference type="InterPro" id="IPR005467">
    <property type="entry name" value="His_kinase_dom"/>
</dbReference>
<dbReference type="PANTHER" id="PTHR43711:SF1">
    <property type="entry name" value="HISTIDINE KINASE 1"/>
    <property type="match status" value="1"/>
</dbReference>
<keyword evidence="12" id="KW-0812">Transmembrane</keyword>
<dbReference type="InterPro" id="IPR050736">
    <property type="entry name" value="Sensor_HK_Regulatory"/>
</dbReference>
<dbReference type="InterPro" id="IPR003594">
    <property type="entry name" value="HATPase_dom"/>
</dbReference>
<evidence type="ECO:0000256" key="8">
    <source>
        <dbReference type="ARBA" id="ARBA00022777"/>
    </source>
</evidence>
<dbReference type="EMBL" id="CP026994">
    <property type="protein sequence ID" value="QLH04926.1"/>
    <property type="molecule type" value="Genomic_DNA"/>
</dbReference>
<feature type="transmembrane region" description="Helical" evidence="12">
    <location>
        <begin position="68"/>
        <end position="90"/>
    </location>
</feature>
<dbReference type="InterPro" id="IPR004358">
    <property type="entry name" value="Sig_transdc_His_kin-like_C"/>
</dbReference>
<dbReference type="FunFam" id="3.30.565.10:FF:000023">
    <property type="entry name" value="PAS domain-containing sensor histidine kinase"/>
    <property type="match status" value="1"/>
</dbReference>
<keyword evidence="11 12" id="KW-0472">Membrane</keyword>
<dbReference type="KEGG" id="nox:C5F49_06050"/>
<dbReference type="SUPFAM" id="SSF55874">
    <property type="entry name" value="ATPase domain of HSP90 chaperone/DNA topoisomerase II/histidine kinase"/>
    <property type="match status" value="1"/>
</dbReference>
<reference evidence="15 16" key="1">
    <citation type="submission" date="2018-02" db="EMBL/GenBank/DDBJ databases">
        <title>Complete genome of Nitrosopumilus oxyclinae HCE1.</title>
        <authorList>
            <person name="Qin W."/>
            <person name="Zheng Y."/>
            <person name="Stahl D.A."/>
        </authorList>
    </citation>
    <scope>NUCLEOTIDE SEQUENCE [LARGE SCALE GENOMIC DNA]</scope>
    <source>
        <strain evidence="15 16">HCE1</strain>
    </source>
</reference>
<organism evidence="15 16">
    <name type="scientific">Nitrosopumilus oxyclinae</name>
    <dbReference type="NCBI Taxonomy" id="1959104"/>
    <lineage>
        <taxon>Archaea</taxon>
        <taxon>Nitrososphaerota</taxon>
        <taxon>Nitrososphaeria</taxon>
        <taxon>Nitrosopumilales</taxon>
        <taxon>Nitrosopumilaceae</taxon>
        <taxon>Nitrosopumilus</taxon>
    </lineage>
</organism>
<keyword evidence="6" id="KW-0808">Transferase</keyword>
<feature type="domain" description="HAMP" evidence="14">
    <location>
        <begin position="91"/>
        <end position="143"/>
    </location>
</feature>
<name>A0A7D5M1R9_9ARCH</name>
<dbReference type="InterPro" id="IPR003661">
    <property type="entry name" value="HisK_dim/P_dom"/>
</dbReference>
<dbReference type="SUPFAM" id="SSF47384">
    <property type="entry name" value="Homodimeric domain of signal transducing histidine kinase"/>
    <property type="match status" value="1"/>
</dbReference>
<evidence type="ECO:0000259" key="13">
    <source>
        <dbReference type="PROSITE" id="PS50109"/>
    </source>
</evidence>
<evidence type="ECO:0000256" key="11">
    <source>
        <dbReference type="ARBA" id="ARBA00023136"/>
    </source>
</evidence>
<dbReference type="Gene3D" id="6.10.340.10">
    <property type="match status" value="1"/>
</dbReference>
<dbReference type="PROSITE" id="PS50885">
    <property type="entry name" value="HAMP"/>
    <property type="match status" value="1"/>
</dbReference>
<dbReference type="CDD" id="cd00082">
    <property type="entry name" value="HisKA"/>
    <property type="match status" value="1"/>
</dbReference>
<dbReference type="CDD" id="cd06225">
    <property type="entry name" value="HAMP"/>
    <property type="match status" value="1"/>
</dbReference>
<keyword evidence="7" id="KW-0547">Nucleotide-binding</keyword>
<evidence type="ECO:0000259" key="14">
    <source>
        <dbReference type="PROSITE" id="PS50885"/>
    </source>
</evidence>
<keyword evidence="5" id="KW-0597">Phosphoprotein</keyword>
<evidence type="ECO:0000256" key="2">
    <source>
        <dbReference type="ARBA" id="ARBA00004236"/>
    </source>
</evidence>
<evidence type="ECO:0000256" key="5">
    <source>
        <dbReference type="ARBA" id="ARBA00022553"/>
    </source>
</evidence>
<dbReference type="GO" id="GO:0005886">
    <property type="term" value="C:plasma membrane"/>
    <property type="evidence" value="ECO:0007669"/>
    <property type="project" value="UniProtKB-SubCell"/>
</dbReference>
<evidence type="ECO:0000313" key="15">
    <source>
        <dbReference type="EMBL" id="QLH04926.1"/>
    </source>
</evidence>
<dbReference type="Pfam" id="PF02518">
    <property type="entry name" value="HATPase_c"/>
    <property type="match status" value="1"/>
</dbReference>
<gene>
    <name evidence="15" type="ORF">C5F49_06050</name>
</gene>
<dbReference type="InterPro" id="IPR036097">
    <property type="entry name" value="HisK_dim/P_sf"/>
</dbReference>
<evidence type="ECO:0000256" key="12">
    <source>
        <dbReference type="SAM" id="Phobius"/>
    </source>
</evidence>
<dbReference type="GO" id="GO:0005524">
    <property type="term" value="F:ATP binding"/>
    <property type="evidence" value="ECO:0007669"/>
    <property type="project" value="UniProtKB-KW"/>
</dbReference>
<protein>
    <recommendedName>
        <fullName evidence="3">histidine kinase</fullName>
        <ecNumber evidence="3">2.7.13.3</ecNumber>
    </recommendedName>
</protein>
<evidence type="ECO:0000256" key="4">
    <source>
        <dbReference type="ARBA" id="ARBA00022475"/>
    </source>
</evidence>
<dbReference type="Gene3D" id="3.30.565.10">
    <property type="entry name" value="Histidine kinase-like ATPase, C-terminal domain"/>
    <property type="match status" value="1"/>
</dbReference>
<keyword evidence="9" id="KW-0067">ATP-binding</keyword>
<dbReference type="Proteomes" id="UP000509441">
    <property type="component" value="Chromosome"/>
</dbReference>
<evidence type="ECO:0000313" key="16">
    <source>
        <dbReference type="Proteomes" id="UP000509441"/>
    </source>
</evidence>
<comment type="subcellular location">
    <subcellularLocation>
        <location evidence="2">Cell membrane</location>
    </subcellularLocation>
</comment>
<dbReference type="SMART" id="SM00387">
    <property type="entry name" value="HATPase_c"/>
    <property type="match status" value="1"/>
</dbReference>
<feature type="transmembrane region" description="Helical" evidence="12">
    <location>
        <begin position="28"/>
        <end position="48"/>
    </location>
</feature>
<accession>A0A7D5M1R9</accession>
<evidence type="ECO:0000256" key="10">
    <source>
        <dbReference type="ARBA" id="ARBA00023012"/>
    </source>
</evidence>
<dbReference type="Gene3D" id="1.10.287.130">
    <property type="match status" value="1"/>
</dbReference>
<dbReference type="SUPFAM" id="SSF158472">
    <property type="entry name" value="HAMP domain-like"/>
    <property type="match status" value="1"/>
</dbReference>
<comment type="catalytic activity">
    <reaction evidence="1">
        <text>ATP + protein L-histidine = ADP + protein N-phospho-L-histidine.</text>
        <dbReference type="EC" id="2.7.13.3"/>
    </reaction>
</comment>
<evidence type="ECO:0000256" key="1">
    <source>
        <dbReference type="ARBA" id="ARBA00000085"/>
    </source>
</evidence>
<dbReference type="PANTHER" id="PTHR43711">
    <property type="entry name" value="TWO-COMPONENT HISTIDINE KINASE"/>
    <property type="match status" value="1"/>
</dbReference>
<keyword evidence="4" id="KW-1003">Cell membrane</keyword>
<dbReference type="InterPro" id="IPR003660">
    <property type="entry name" value="HAMP_dom"/>
</dbReference>
<dbReference type="SMART" id="SM00388">
    <property type="entry name" value="HisKA"/>
    <property type="match status" value="1"/>
</dbReference>
<dbReference type="GO" id="GO:0000155">
    <property type="term" value="F:phosphorelay sensor kinase activity"/>
    <property type="evidence" value="ECO:0007669"/>
    <property type="project" value="InterPro"/>
</dbReference>
<evidence type="ECO:0000256" key="6">
    <source>
        <dbReference type="ARBA" id="ARBA00022679"/>
    </source>
</evidence>
<keyword evidence="12" id="KW-1133">Transmembrane helix</keyword>
<feature type="domain" description="Histidine kinase" evidence="13">
    <location>
        <begin position="172"/>
        <end position="391"/>
    </location>
</feature>